<feature type="transmembrane region" description="Helical" evidence="1">
    <location>
        <begin position="174"/>
        <end position="194"/>
    </location>
</feature>
<feature type="transmembrane region" description="Helical" evidence="1">
    <location>
        <begin position="6"/>
        <end position="26"/>
    </location>
</feature>
<protein>
    <recommendedName>
        <fullName evidence="2">7 transmembrane helices usually fused to an inactive transglutaminase domain-containing protein</fullName>
    </recommendedName>
</protein>
<keyword evidence="1" id="KW-0812">Transmembrane</keyword>
<feature type="transmembrane region" description="Helical" evidence="1">
    <location>
        <begin position="269"/>
        <end position="287"/>
    </location>
</feature>
<reference evidence="3 4" key="1">
    <citation type="submission" date="2021-03" db="EMBL/GenBank/DDBJ databases">
        <title>Sequencing the genomes of 1000 actinobacteria strains.</title>
        <authorList>
            <person name="Klenk H.-P."/>
        </authorList>
    </citation>
    <scope>NUCLEOTIDE SEQUENCE [LARGE SCALE GENOMIC DNA]</scope>
    <source>
        <strain evidence="3 4">DSM 46670</strain>
    </source>
</reference>
<organism evidence="3 4">
    <name type="scientific">Kibdelosporangium banguiense</name>
    <dbReference type="NCBI Taxonomy" id="1365924"/>
    <lineage>
        <taxon>Bacteria</taxon>
        <taxon>Bacillati</taxon>
        <taxon>Actinomycetota</taxon>
        <taxon>Actinomycetes</taxon>
        <taxon>Pseudonocardiales</taxon>
        <taxon>Pseudonocardiaceae</taxon>
        <taxon>Kibdelosporangium</taxon>
    </lineage>
</organism>
<evidence type="ECO:0000256" key="1">
    <source>
        <dbReference type="SAM" id="Phobius"/>
    </source>
</evidence>
<accession>A0ABS4TXY7</accession>
<proteinExistence type="predicted"/>
<dbReference type="Proteomes" id="UP001519332">
    <property type="component" value="Unassembled WGS sequence"/>
</dbReference>
<dbReference type="Pfam" id="PF13650">
    <property type="entry name" value="Asp_protease_2"/>
    <property type="match status" value="1"/>
</dbReference>
<feature type="domain" description="7 transmembrane helices usually fused to an inactive transglutaminase" evidence="2">
    <location>
        <begin position="174"/>
        <end position="359"/>
    </location>
</feature>
<comment type="caution">
    <text evidence="3">The sequence shown here is derived from an EMBL/GenBank/DDBJ whole genome shotgun (WGS) entry which is preliminary data.</text>
</comment>
<name>A0ABS4TXY7_9PSEU</name>
<keyword evidence="1" id="KW-1133">Transmembrane helix</keyword>
<feature type="transmembrane region" description="Helical" evidence="1">
    <location>
        <begin position="330"/>
        <end position="349"/>
    </location>
</feature>
<gene>
    <name evidence="3" type="ORF">JOF56_009634</name>
</gene>
<evidence type="ECO:0000313" key="4">
    <source>
        <dbReference type="Proteomes" id="UP001519332"/>
    </source>
</evidence>
<dbReference type="Pfam" id="PF14402">
    <property type="entry name" value="7TM_transglut"/>
    <property type="match status" value="1"/>
</dbReference>
<feature type="transmembrane region" description="Helical" evidence="1">
    <location>
        <begin position="299"/>
        <end position="318"/>
    </location>
</feature>
<keyword evidence="1" id="KW-0472">Membrane</keyword>
<feature type="transmembrane region" description="Helical" evidence="1">
    <location>
        <begin position="214"/>
        <end position="235"/>
    </location>
</feature>
<dbReference type="Gene3D" id="2.40.70.10">
    <property type="entry name" value="Acid Proteases"/>
    <property type="match status" value="1"/>
</dbReference>
<evidence type="ECO:0000313" key="3">
    <source>
        <dbReference type="EMBL" id="MBP2329249.1"/>
    </source>
</evidence>
<dbReference type="SUPFAM" id="SSF50630">
    <property type="entry name" value="Acid proteases"/>
    <property type="match status" value="1"/>
</dbReference>
<dbReference type="InterPro" id="IPR025840">
    <property type="entry name" value="7TM_transglut"/>
</dbReference>
<evidence type="ECO:0000259" key="2">
    <source>
        <dbReference type="Pfam" id="PF14402"/>
    </source>
</evidence>
<feature type="transmembrane region" description="Helical" evidence="1">
    <location>
        <begin position="240"/>
        <end position="257"/>
    </location>
</feature>
<dbReference type="EMBL" id="JAGINW010000001">
    <property type="protein sequence ID" value="MBP2329249.1"/>
    <property type="molecule type" value="Genomic_DNA"/>
</dbReference>
<sequence>MAGFPAVVKVVAVAIGAVVLAGGLLFSPDRSVNGPNIIGEQELVRVVGPLGKTAEVKAIIDSGAGASSMDTQLAENLGFDLDEAPRVTVTSSLGKERRPQVEAKVKLAGLERSAKINVNDRSRRDAPVLIGRAELVNLQVRIGKQMLTTPDGKAAPNSLGVLLTPSPSIGVESLLALLPLAVLLMVVLRVWIGINTLGTFSPVLLALGYTQTGLVAGLITTMVMVAVGFAAQALLHLPRVARLAVLVGIVVLVLLGLRELMTTDGASVLVGASLPVVVTAVIIERLWEQWEADGVKAAAASAALTIGSGIVAALLMVTPMVRHLGENAPLSFAAACLIWSFVAGTYRGLRLTELARFSPAARAQEGAR</sequence>
<dbReference type="InterPro" id="IPR021109">
    <property type="entry name" value="Peptidase_aspartic_dom_sf"/>
</dbReference>
<dbReference type="RefSeq" id="WP_209646086.1">
    <property type="nucleotide sequence ID" value="NZ_JAGINW010000001.1"/>
</dbReference>
<keyword evidence="4" id="KW-1185">Reference proteome</keyword>